<dbReference type="PANTHER" id="PTHR13793:SF160">
    <property type="entry name" value="PHD FINGER PROTEIN RHINOCEROS"/>
    <property type="match status" value="1"/>
</dbReference>
<dbReference type="PANTHER" id="PTHR13793">
    <property type="entry name" value="PHD FINGER PROTEINS"/>
    <property type="match status" value="1"/>
</dbReference>
<dbReference type="Pfam" id="PF13771">
    <property type="entry name" value="zf-HC5HC2H"/>
    <property type="match status" value="1"/>
</dbReference>
<dbReference type="Proteomes" id="UP001177744">
    <property type="component" value="Unassembled WGS sequence"/>
</dbReference>
<protein>
    <submittedName>
        <fullName evidence="1">Uncharacterized protein</fullName>
    </submittedName>
</protein>
<name>A0AA40I319_CNENI</name>
<dbReference type="Gene3D" id="3.30.40.10">
    <property type="entry name" value="Zinc/RING finger domain, C3HC4 (zinc finger)"/>
    <property type="match status" value="1"/>
</dbReference>
<dbReference type="EMBL" id="JAULJE010000006">
    <property type="protein sequence ID" value="KAK1342034.1"/>
    <property type="molecule type" value="Genomic_DNA"/>
</dbReference>
<evidence type="ECO:0000313" key="1">
    <source>
        <dbReference type="EMBL" id="KAK1342034.1"/>
    </source>
</evidence>
<dbReference type="GO" id="GO:0006357">
    <property type="term" value="P:regulation of transcription by RNA polymerase II"/>
    <property type="evidence" value="ECO:0007669"/>
    <property type="project" value="TreeGrafter"/>
</dbReference>
<keyword evidence="2" id="KW-1185">Reference proteome</keyword>
<accession>A0AA40I319</accession>
<gene>
    <name evidence="1" type="ORF">QTO34_016787</name>
</gene>
<proteinExistence type="predicted"/>
<dbReference type="InterPro" id="IPR050701">
    <property type="entry name" value="Histone_Mod_Regulator"/>
</dbReference>
<organism evidence="1 2">
    <name type="scientific">Cnephaeus nilssonii</name>
    <name type="common">Northern bat</name>
    <name type="synonym">Eptesicus nilssonii</name>
    <dbReference type="NCBI Taxonomy" id="3371016"/>
    <lineage>
        <taxon>Eukaryota</taxon>
        <taxon>Metazoa</taxon>
        <taxon>Chordata</taxon>
        <taxon>Craniata</taxon>
        <taxon>Vertebrata</taxon>
        <taxon>Euteleostomi</taxon>
        <taxon>Mammalia</taxon>
        <taxon>Eutheria</taxon>
        <taxon>Laurasiatheria</taxon>
        <taxon>Chiroptera</taxon>
        <taxon>Yangochiroptera</taxon>
        <taxon>Vespertilionidae</taxon>
        <taxon>Cnephaeus</taxon>
    </lineage>
</organism>
<sequence length="100" mass="10814">MVSLWSQKAAGWFTPVSWAFIPKPVMSKGRWSQEDTGTGHIPEVSIGCPERMESIAMISHISPVGALVCYLCKVKTGACLQCSVKSCITDFHLSVPLSTA</sequence>
<evidence type="ECO:0000313" key="2">
    <source>
        <dbReference type="Proteomes" id="UP001177744"/>
    </source>
</evidence>
<dbReference type="AlphaFoldDB" id="A0AA40I319"/>
<dbReference type="GO" id="GO:0000123">
    <property type="term" value="C:histone acetyltransferase complex"/>
    <property type="evidence" value="ECO:0007669"/>
    <property type="project" value="TreeGrafter"/>
</dbReference>
<comment type="caution">
    <text evidence="1">The sequence shown here is derived from an EMBL/GenBank/DDBJ whole genome shotgun (WGS) entry which is preliminary data.</text>
</comment>
<dbReference type="InterPro" id="IPR013083">
    <property type="entry name" value="Znf_RING/FYVE/PHD"/>
</dbReference>
<reference evidence="1" key="1">
    <citation type="submission" date="2023-06" db="EMBL/GenBank/DDBJ databases">
        <title>Reference genome for the Northern bat (Eptesicus nilssonii), a most northern bat species.</title>
        <authorList>
            <person name="Laine V.N."/>
            <person name="Pulliainen A.T."/>
            <person name="Lilley T.M."/>
        </authorList>
    </citation>
    <scope>NUCLEOTIDE SEQUENCE</scope>
    <source>
        <strain evidence="1">BLF_Eptnil</strain>
        <tissue evidence="1">Kidney</tissue>
    </source>
</reference>